<keyword evidence="1" id="KW-0812">Transmembrane</keyword>
<dbReference type="EMBL" id="AP024702">
    <property type="protein sequence ID" value="BCX49101.1"/>
    <property type="molecule type" value="Genomic_DNA"/>
</dbReference>
<keyword evidence="3" id="KW-1185">Reference proteome</keyword>
<keyword evidence="1" id="KW-0472">Membrane</keyword>
<dbReference type="Proteomes" id="UP001374893">
    <property type="component" value="Chromosome"/>
</dbReference>
<evidence type="ECO:0000256" key="1">
    <source>
        <dbReference type="SAM" id="Phobius"/>
    </source>
</evidence>
<sequence length="179" mass="19686">MMRTTPKTRRRCGGYTLMELSLAMAVGILVAGMSLMLFNQQMAFIRIFRAQDFLTREAPLINNYVIRVIGTAESYALYKDMDSMRNGDGAVLEDATVLVLRFKEADGTKRASILSFEDPGTGSGLYYTVIPDSGVLGAPDWAVSKQPEAVKFAVEQGVLRMRLSGPNGEELVYSGTQQL</sequence>
<reference evidence="2 3" key="1">
    <citation type="submission" date="2021-06" db="EMBL/GenBank/DDBJ databases">
        <title>Complete genome of Haloferula helveola possessing various polysaccharide degrading enzymes.</title>
        <authorList>
            <person name="Takami H."/>
            <person name="Huang C."/>
            <person name="Hamasaki K."/>
        </authorList>
    </citation>
    <scope>NUCLEOTIDE SEQUENCE [LARGE SCALE GENOMIC DNA]</scope>
    <source>
        <strain evidence="2 3">CN-1</strain>
    </source>
</reference>
<evidence type="ECO:0000313" key="3">
    <source>
        <dbReference type="Proteomes" id="UP001374893"/>
    </source>
</evidence>
<feature type="transmembrane region" description="Helical" evidence="1">
    <location>
        <begin position="20"/>
        <end position="38"/>
    </location>
</feature>
<organism evidence="2 3">
    <name type="scientific">Haloferula helveola</name>
    <dbReference type="NCBI Taxonomy" id="490095"/>
    <lineage>
        <taxon>Bacteria</taxon>
        <taxon>Pseudomonadati</taxon>
        <taxon>Verrucomicrobiota</taxon>
        <taxon>Verrucomicrobiia</taxon>
        <taxon>Verrucomicrobiales</taxon>
        <taxon>Verrucomicrobiaceae</taxon>
        <taxon>Haloferula</taxon>
    </lineage>
</organism>
<accession>A0ABM7RBT9</accession>
<keyword evidence="1" id="KW-1133">Transmembrane helix</keyword>
<name>A0ABM7RBT9_9BACT</name>
<evidence type="ECO:0000313" key="2">
    <source>
        <dbReference type="EMBL" id="BCX49101.1"/>
    </source>
</evidence>
<proteinExistence type="predicted"/>
<evidence type="ECO:0008006" key="4">
    <source>
        <dbReference type="Google" id="ProtNLM"/>
    </source>
</evidence>
<gene>
    <name evidence="2" type="ORF">HAHE_30090</name>
</gene>
<protein>
    <recommendedName>
        <fullName evidence="4">Prepilin-type N-terminal cleavage/methylation domain-containing protein</fullName>
    </recommendedName>
</protein>
<dbReference type="RefSeq" id="WP_338685559.1">
    <property type="nucleotide sequence ID" value="NZ_AP024702.1"/>
</dbReference>